<sequence length="354" mass="37351">MHLPMRTESFDPNAAADPDAGLFGLGSDPEQAAVHVIPVGFDATTSFRPGAAAGPEAVATASLQVDLFDRLFGAPWRSGIVMREADPRVAALQAAAFEPARRVIAAGGVVEGNAALEADLAGVNEAGAELNRVVHAHTAALLAEGRLPVILGGDHAVPFGAIGAAARAHPGLGILHFDAHADLRLAYEGFEWSHASILRNVVEHLDGIGHVVQVGVRDLCDEEAEWIGAHPERITTLFDDRWAATRMSGADLRPVVDEHLARLPEHVWITFDVDGLDPSLCPQTGTPVPGGLSWNETMLWLVRLAAAGKKVVGCDLVEVAEHPEVTGEAPGASWDANVGARLLYRLIGCALSTR</sequence>
<evidence type="ECO:0000256" key="2">
    <source>
        <dbReference type="ARBA" id="ARBA00022801"/>
    </source>
</evidence>
<keyword evidence="2 5" id="KW-0378">Hydrolase</keyword>
<dbReference type="KEGG" id="pbap:Pla133_50540"/>
<dbReference type="PROSITE" id="PS51409">
    <property type="entry name" value="ARGINASE_2"/>
    <property type="match status" value="1"/>
</dbReference>
<dbReference type="GO" id="GO:0008783">
    <property type="term" value="F:agmatinase activity"/>
    <property type="evidence" value="ECO:0007669"/>
    <property type="project" value="TreeGrafter"/>
</dbReference>
<dbReference type="PANTHER" id="PTHR11358:SF26">
    <property type="entry name" value="GUANIDINO ACID HYDROLASE, MITOCHONDRIAL"/>
    <property type="match status" value="1"/>
</dbReference>
<dbReference type="PANTHER" id="PTHR11358">
    <property type="entry name" value="ARGINASE/AGMATINASE"/>
    <property type="match status" value="1"/>
</dbReference>
<dbReference type="InterPro" id="IPR023696">
    <property type="entry name" value="Ureohydrolase_dom_sf"/>
</dbReference>
<proteinExistence type="inferred from homology"/>
<dbReference type="AlphaFoldDB" id="A0A518BSI7"/>
<dbReference type="Pfam" id="PF00491">
    <property type="entry name" value="Arginase"/>
    <property type="match status" value="1"/>
</dbReference>
<evidence type="ECO:0000313" key="5">
    <source>
        <dbReference type="EMBL" id="QDU69931.1"/>
    </source>
</evidence>
<dbReference type="EMBL" id="CP036287">
    <property type="protein sequence ID" value="QDU69931.1"/>
    <property type="molecule type" value="Genomic_DNA"/>
</dbReference>
<feature type="binding site" evidence="3">
    <location>
        <position position="180"/>
    </location>
    <ligand>
        <name>Mn(2+)</name>
        <dbReference type="ChEBI" id="CHEBI:29035"/>
        <label>1</label>
    </ligand>
</feature>
<dbReference type="Proteomes" id="UP000316921">
    <property type="component" value="Chromosome"/>
</dbReference>
<keyword evidence="3" id="KW-0464">Manganese</keyword>
<dbReference type="CDD" id="cd11593">
    <property type="entry name" value="Agmatinase-like_2"/>
    <property type="match status" value="1"/>
</dbReference>
<evidence type="ECO:0000256" key="3">
    <source>
        <dbReference type="PIRSR" id="PIRSR036979-1"/>
    </source>
</evidence>
<evidence type="ECO:0000256" key="4">
    <source>
        <dbReference type="PROSITE-ProRule" id="PRU00742"/>
    </source>
</evidence>
<name>A0A518BSI7_9BACT</name>
<feature type="binding site" evidence="3">
    <location>
        <position position="272"/>
    </location>
    <ligand>
        <name>Mn(2+)</name>
        <dbReference type="ChEBI" id="CHEBI:29035"/>
        <label>1</label>
    </ligand>
</feature>
<feature type="binding site" evidence="3">
    <location>
        <position position="155"/>
    </location>
    <ligand>
        <name>Mn(2+)</name>
        <dbReference type="ChEBI" id="CHEBI:29035"/>
        <label>1</label>
    </ligand>
</feature>
<organism evidence="5 6">
    <name type="scientific">Engelhardtia mirabilis</name>
    <dbReference type="NCBI Taxonomy" id="2528011"/>
    <lineage>
        <taxon>Bacteria</taxon>
        <taxon>Pseudomonadati</taxon>
        <taxon>Planctomycetota</taxon>
        <taxon>Planctomycetia</taxon>
        <taxon>Planctomycetia incertae sedis</taxon>
        <taxon>Engelhardtia</taxon>
    </lineage>
</organism>
<feature type="binding site" evidence="3">
    <location>
        <position position="178"/>
    </location>
    <ligand>
        <name>Mn(2+)</name>
        <dbReference type="ChEBI" id="CHEBI:29035"/>
        <label>1</label>
    </ligand>
</feature>
<dbReference type="PIRSF" id="PIRSF036979">
    <property type="entry name" value="Arginase"/>
    <property type="match status" value="1"/>
</dbReference>
<keyword evidence="6" id="KW-1185">Reference proteome</keyword>
<dbReference type="GO" id="GO:0043920">
    <property type="term" value="F:aminopropylagmatine ureohydrolase activity"/>
    <property type="evidence" value="ECO:0007669"/>
    <property type="project" value="UniProtKB-EC"/>
</dbReference>
<dbReference type="SUPFAM" id="SSF52768">
    <property type="entry name" value="Arginase/deacetylase"/>
    <property type="match status" value="1"/>
</dbReference>
<dbReference type="GO" id="GO:0046872">
    <property type="term" value="F:metal ion binding"/>
    <property type="evidence" value="ECO:0007669"/>
    <property type="project" value="UniProtKB-KW"/>
</dbReference>
<dbReference type="GO" id="GO:0033389">
    <property type="term" value="P:putrescine biosynthetic process from arginine, via agmatine"/>
    <property type="evidence" value="ECO:0007669"/>
    <property type="project" value="TreeGrafter"/>
</dbReference>
<protein>
    <submittedName>
        <fullName evidence="5">N(1)-aminopropylagmatine ureohydrolase</fullName>
        <ecNumber evidence="5">3.5.3.24</ecNumber>
    </submittedName>
</protein>
<accession>A0A518BSI7</accession>
<evidence type="ECO:0000313" key="6">
    <source>
        <dbReference type="Proteomes" id="UP000316921"/>
    </source>
</evidence>
<reference evidence="5 6" key="1">
    <citation type="submission" date="2019-02" db="EMBL/GenBank/DDBJ databases">
        <title>Deep-cultivation of Planctomycetes and their phenomic and genomic characterization uncovers novel biology.</title>
        <authorList>
            <person name="Wiegand S."/>
            <person name="Jogler M."/>
            <person name="Boedeker C."/>
            <person name="Pinto D."/>
            <person name="Vollmers J."/>
            <person name="Rivas-Marin E."/>
            <person name="Kohn T."/>
            <person name="Peeters S.H."/>
            <person name="Heuer A."/>
            <person name="Rast P."/>
            <person name="Oberbeckmann S."/>
            <person name="Bunk B."/>
            <person name="Jeske O."/>
            <person name="Meyerdierks A."/>
            <person name="Storesund J.E."/>
            <person name="Kallscheuer N."/>
            <person name="Luecker S."/>
            <person name="Lage O.M."/>
            <person name="Pohl T."/>
            <person name="Merkel B.J."/>
            <person name="Hornburger P."/>
            <person name="Mueller R.-W."/>
            <person name="Bruemmer F."/>
            <person name="Labrenz M."/>
            <person name="Spormann A.M."/>
            <person name="Op den Camp H."/>
            <person name="Overmann J."/>
            <person name="Amann R."/>
            <person name="Jetten M.S.M."/>
            <person name="Mascher T."/>
            <person name="Medema M.H."/>
            <person name="Devos D.P."/>
            <person name="Kaster A.-K."/>
            <person name="Ovreas L."/>
            <person name="Rohde M."/>
            <person name="Galperin M.Y."/>
            <person name="Jogler C."/>
        </authorList>
    </citation>
    <scope>NUCLEOTIDE SEQUENCE [LARGE SCALE GENOMIC DNA]</scope>
    <source>
        <strain evidence="5 6">Pla133</strain>
    </source>
</reference>
<dbReference type="InterPro" id="IPR006035">
    <property type="entry name" value="Ureohydrolase"/>
</dbReference>
<dbReference type="Gene3D" id="3.40.800.10">
    <property type="entry name" value="Ureohydrolase domain"/>
    <property type="match status" value="1"/>
</dbReference>
<keyword evidence="1 3" id="KW-0479">Metal-binding</keyword>
<comment type="cofactor">
    <cofactor evidence="3">
        <name>Mn(2+)</name>
        <dbReference type="ChEBI" id="CHEBI:29035"/>
    </cofactor>
    <text evidence="3">Binds 2 manganese ions per subunit.</text>
</comment>
<dbReference type="PRINTS" id="PR00116">
    <property type="entry name" value="ARGINASE"/>
</dbReference>
<comment type="similarity">
    <text evidence="4">Belongs to the arginase family.</text>
</comment>
<feature type="binding site" evidence="3">
    <location>
        <position position="182"/>
    </location>
    <ligand>
        <name>Mn(2+)</name>
        <dbReference type="ChEBI" id="CHEBI:29035"/>
        <label>1</label>
    </ligand>
</feature>
<evidence type="ECO:0000256" key="1">
    <source>
        <dbReference type="ARBA" id="ARBA00022723"/>
    </source>
</evidence>
<dbReference type="EC" id="3.5.3.24" evidence="5"/>
<feature type="binding site" evidence="3">
    <location>
        <position position="274"/>
    </location>
    <ligand>
        <name>Mn(2+)</name>
        <dbReference type="ChEBI" id="CHEBI:29035"/>
        <label>1</label>
    </ligand>
</feature>
<gene>
    <name evidence="5" type="ORF">Pla133_50540</name>
</gene>